<keyword evidence="1" id="KW-0732">Signal</keyword>
<comment type="caution">
    <text evidence="2">The sequence shown here is derived from an EMBL/GenBank/DDBJ whole genome shotgun (WGS) entry which is preliminary data.</text>
</comment>
<dbReference type="Proteomes" id="UP001138793">
    <property type="component" value="Unassembled WGS sequence"/>
</dbReference>
<dbReference type="RefSeq" id="WP_149473000.1">
    <property type="nucleotide sequence ID" value="NZ_JAGGMB010000003.1"/>
</dbReference>
<evidence type="ECO:0000313" key="2">
    <source>
        <dbReference type="EMBL" id="MBP2076955.1"/>
    </source>
</evidence>
<name>A0A9X0YTD8_9BACI</name>
<dbReference type="EMBL" id="JAGGMB010000003">
    <property type="protein sequence ID" value="MBP2076955.1"/>
    <property type="molecule type" value="Genomic_DNA"/>
</dbReference>
<evidence type="ECO:0000256" key="1">
    <source>
        <dbReference type="SAM" id="SignalP"/>
    </source>
</evidence>
<proteinExistence type="predicted"/>
<dbReference type="NCBIfam" id="NF038340">
    <property type="entry name" value="SAR2788_fam"/>
    <property type="match status" value="1"/>
</dbReference>
<gene>
    <name evidence="2" type="ORF">J2Z64_001186</name>
</gene>
<evidence type="ECO:0000313" key="3">
    <source>
        <dbReference type="Proteomes" id="UP001138793"/>
    </source>
</evidence>
<sequence>MKKFTIKLILSVLIFTTVFSNTSLAFAENSSEENLEISNEISQEFADTKYIDGNIKHELIELESDDDTISYQVDVEEEFGIENDSFEMHVDEFSDSEILVKSDLQMQDSLYGSNLYVNLDTGEFYVTEEEINDNGEKVVTTYDVFLTEIEGEEFKAQLVDRAAGELYEVNTIEAHASAIPVIGIIIANGVRWAVKKFGKKALVSAFGKAALSNAIKKAAKFSVSKKHLSNAGGRYTKFNTTSQSTVRSWVKEALQKNPSIKFNENYDKLSFTITSNVGKKVGTKGETKIKVVFDYTGKIWTAYPAK</sequence>
<keyword evidence="3" id="KW-1185">Reference proteome</keyword>
<dbReference type="OrthoDB" id="2053385at2"/>
<feature type="chain" id="PRO_5040779917" evidence="1">
    <location>
        <begin position="28"/>
        <end position="306"/>
    </location>
</feature>
<protein>
    <submittedName>
        <fullName evidence="2">Uncharacterized protein</fullName>
    </submittedName>
</protein>
<feature type="signal peptide" evidence="1">
    <location>
        <begin position="1"/>
        <end position="27"/>
    </location>
</feature>
<reference evidence="2" key="1">
    <citation type="submission" date="2021-03" db="EMBL/GenBank/DDBJ databases">
        <title>Genomic Encyclopedia of Type Strains, Phase IV (KMG-IV): sequencing the most valuable type-strain genomes for metagenomic binning, comparative biology and taxonomic classification.</title>
        <authorList>
            <person name="Goeker M."/>
        </authorList>
    </citation>
    <scope>NUCLEOTIDE SEQUENCE</scope>
    <source>
        <strain evidence="2">DSM 107338</strain>
    </source>
</reference>
<dbReference type="AlphaFoldDB" id="A0A9X0YTD8"/>
<accession>A0A9X0YTD8</accession>
<organism evidence="2 3">
    <name type="scientific">Oceanobacillus polygoni</name>
    <dbReference type="NCBI Taxonomy" id="1235259"/>
    <lineage>
        <taxon>Bacteria</taxon>
        <taxon>Bacillati</taxon>
        <taxon>Bacillota</taxon>
        <taxon>Bacilli</taxon>
        <taxon>Bacillales</taxon>
        <taxon>Bacillaceae</taxon>
        <taxon>Oceanobacillus</taxon>
    </lineage>
</organism>